<evidence type="ECO:0000256" key="1">
    <source>
        <dbReference type="SAM" id="Phobius"/>
    </source>
</evidence>
<feature type="transmembrane region" description="Helical" evidence="1">
    <location>
        <begin position="34"/>
        <end position="55"/>
    </location>
</feature>
<feature type="transmembrane region" description="Helical" evidence="1">
    <location>
        <begin position="7"/>
        <end position="28"/>
    </location>
</feature>
<organism evidence="2 3">
    <name type="scientific">Merismopedia glauca CCAP 1448/3</name>
    <dbReference type="NCBI Taxonomy" id="1296344"/>
    <lineage>
        <taxon>Bacteria</taxon>
        <taxon>Bacillati</taxon>
        <taxon>Cyanobacteriota</taxon>
        <taxon>Cyanophyceae</taxon>
        <taxon>Synechococcales</taxon>
        <taxon>Merismopediaceae</taxon>
        <taxon>Merismopedia</taxon>
    </lineage>
</organism>
<dbReference type="InterPro" id="IPR047961">
    <property type="entry name" value="Transp_suffix-like"/>
</dbReference>
<dbReference type="EMBL" id="PVWJ01000006">
    <property type="protein sequence ID" value="PSB04888.1"/>
    <property type="molecule type" value="Genomic_DNA"/>
</dbReference>
<keyword evidence="1" id="KW-0472">Membrane</keyword>
<name>A0A2T1C9P7_9CYAN</name>
<accession>A0A2T1C9P7</accession>
<evidence type="ECO:0000313" key="3">
    <source>
        <dbReference type="Proteomes" id="UP000238762"/>
    </source>
</evidence>
<reference evidence="2 3" key="1">
    <citation type="submission" date="2018-02" db="EMBL/GenBank/DDBJ databases">
        <authorList>
            <person name="Cohen D.B."/>
            <person name="Kent A.D."/>
        </authorList>
    </citation>
    <scope>NUCLEOTIDE SEQUENCE [LARGE SCALE GENOMIC DNA]</scope>
    <source>
        <strain evidence="2 3">CCAP 1448/3</strain>
    </source>
</reference>
<comment type="caution">
    <text evidence="2">The sequence shown here is derived from an EMBL/GenBank/DDBJ whole genome shotgun (WGS) entry which is preliminary data.</text>
</comment>
<keyword evidence="1" id="KW-0812">Transmembrane</keyword>
<dbReference type="Proteomes" id="UP000238762">
    <property type="component" value="Unassembled WGS sequence"/>
</dbReference>
<gene>
    <name evidence="2" type="ORF">C7B64_02020</name>
</gene>
<dbReference type="AlphaFoldDB" id="A0A2T1C9P7"/>
<keyword evidence="3" id="KW-1185">Reference proteome</keyword>
<dbReference type="OrthoDB" id="1122717at2"/>
<keyword evidence="1" id="KW-1133">Transmembrane helix</keyword>
<evidence type="ECO:0000313" key="2">
    <source>
        <dbReference type="EMBL" id="PSB04888.1"/>
    </source>
</evidence>
<reference evidence="2 3" key="2">
    <citation type="submission" date="2018-03" db="EMBL/GenBank/DDBJ databases">
        <title>The ancient ancestry and fast evolution of plastids.</title>
        <authorList>
            <person name="Moore K.R."/>
            <person name="Magnabosco C."/>
            <person name="Momper L."/>
            <person name="Gold D.A."/>
            <person name="Bosak T."/>
            <person name="Fournier G.P."/>
        </authorList>
    </citation>
    <scope>NUCLEOTIDE SEQUENCE [LARGE SCALE GENOMIC DNA]</scope>
    <source>
        <strain evidence="2 3">CCAP 1448/3</strain>
    </source>
</reference>
<dbReference type="RefSeq" id="WP_106286993.1">
    <property type="nucleotide sequence ID" value="NZ_CAWNTC010000143.1"/>
</dbReference>
<proteinExistence type="predicted"/>
<protein>
    <submittedName>
        <fullName evidence="2">Uncharacterized protein</fullName>
    </submittedName>
</protein>
<dbReference type="NCBIfam" id="NF033684">
    <property type="entry name" value="suffix_2_RND"/>
    <property type="match status" value="1"/>
</dbReference>
<sequence>MQKIGLIAIWISFGLWGVVGIVSISSLSISQKAISIPILLLVSEIAFWLGVVLVGKTVADHYREQLNPRRLWVVIKMFWQRWF</sequence>